<keyword evidence="2" id="KW-0245">EGF-like domain</keyword>
<dbReference type="PROSITE" id="PS00022">
    <property type="entry name" value="EGF_1"/>
    <property type="match status" value="1"/>
</dbReference>
<dbReference type="SUPFAM" id="SSF49265">
    <property type="entry name" value="Fibronectin type III"/>
    <property type="match status" value="3"/>
</dbReference>
<dbReference type="InterPro" id="IPR000742">
    <property type="entry name" value="EGF"/>
</dbReference>
<dbReference type="GO" id="GO:0005509">
    <property type="term" value="F:calcium ion binding"/>
    <property type="evidence" value="ECO:0007669"/>
    <property type="project" value="InterPro"/>
</dbReference>
<keyword evidence="4" id="KW-0812">Transmembrane</keyword>
<dbReference type="PROSITE" id="PS01186">
    <property type="entry name" value="EGF_2"/>
    <property type="match status" value="1"/>
</dbReference>
<dbReference type="InterPro" id="IPR001881">
    <property type="entry name" value="EGF-like_Ca-bd_dom"/>
</dbReference>
<sequence length="3942" mass="438228">MFSFEACPSGELPVELKSICAFTPDCQTVTCCLKLEFIPGSRYIQVNVGLDDCKDNLTYGIENKQWSKSLSGFSSKFNQSESVGSSFGLTLDVVDMTSAYNLNMSVRACGLATAAEHGGCHIYMLLVGTTVKKCTMSGRRRKREASRGNSFKEGLQILVSSGASDSEINSYVEDYQQKEAESRQQNLVSYDSTNPKEELGYRSTVRALGDRNPATMEFIKASSLHSRLTVQGSDAVSKILGKVNDIIGRANQLFIVGQGFSGAGVRLLGNQLANMTIGDLESMLEMNKIDPLKVIQLGKDLRDLAKALFSELIKKIFSGELLNAFKSFDVTFSGSFPFPRQNIELFRVRQYFLLGGFVPVYIEFGAGGYYGVDFTLTAYLMSMKGEGKVVPYGGLKIWGELGVGFILYAKLRLTGYIMDTRFPIIADIIFSKFPLNVGLKMDLELRPFTIELHGMVTLEIELFFIKKELILFDNLIWRYSVPTIHKRIIDVGRPEEDKSPPEFGNILDSPGGKRKRSASSVCQVMQLKHRDYTEPAFEIAVHAVDDRSRVKFFLDIGTVPGGNNVMKNQPLGGATTTLEQKLTPSGVPLYFTMYAENSAGARSSVACRLETYDVTIPRGRFSADFIRSSNPTTLKASVLVVDDSKLDKIQVGVGFGKGIYGDQLVTWTDINLIKSTNKVTTGNDPMNLHTLEHFTGMKNGKLMGPKFKVYGKITTAGDCARKCMDLPETKCMSFNFDYGPSGICELLEAIEGLDYKIFLSGLFSHYERLGIGHALEFSFGDLILEHNGYYYFNLELVNELGYKNFISTEGILVDFTPPEPGLIKNGSKDYTEFVPCLENIPMDRPDWKKYCIGLSNSVKNHRIIIDGPGSRSVFNGDKPLQDILYTRINNFVSANWDGIHDKETGLRGYSWTVGTKVCEELIHPHYDPHRHLFDRSQWTNSGQIYPLPAPFTTLPDGTYYITVRALNNVQYGGPLATTICHTTPYVVDTSPPFVYEIFNIKYNEDTFIIYAEHNTSDPDSGIAQLDLCLGQSTRDCNLMEWQRYPYGPNITHTFEIPNGVPAWIKVRAVNNVDLRTVGHADQAIIVDITPPEVGTVYDGPIYKTDLMFTKDKDQICSNWLNFFDTESGISKYAIGVGTNPGQTDIANLTMVEQYVHETCLALQDDKQLQHGHKYFTVVWAYNRAIKQRNVSAVSDGVIVDLTKPEVGEVVDGNLTGFKDVQFSASKSTVDLQWQGFHDPESHIRQYDVQILRLPHDSNEWEVIKNWTSFENDTSSASWKNFHLHHKDRVKSTVRAVNGAINPVERDTDDFIVDLTPPNLLYLGDGNNDKSDIEFQVNNSTLSVNFKFVDEESGLDHYKIQVYELKEGSRHQIYPEHDGSWVELKNDTSITSYTQTGLILSTGAHYSVRVGAVNRAGFVAAFDTNGIFVDNTPPIIHWLHVGVMAGEDEDVDVDGFVYQSDHAGIKISWFTLDHESGIEGAMVAVGTGQGENSILDWTYLEGDLRDYYIENLNLQTTNETEKFPVYYVSIKTKNGAEQYSTVVTSHPIIVLPEDVAGIVTDGPSFGIEYDIDYQSDMSTITVAFSGFESSQHGVMGFEWAIGTVAGGEDIQPYTDTGIAHTEMDAVVGNGVASSGFAQAVVPLEHGTQYFASVRAVTNVGKVLESMTDGVMVDVTPPEITLDSLAGVDFNGSESDQVLTLYQGFTDSLTAEWHYNDTELLENGILDNMDDAWFSVGTYPFGDDIWNVTDMTISTNLYTSLPIGMIHPEPSGKPNLLSIWARNSAGLTGKIVSTSVVVDQTPPINGQVNCPSFAKQHTPIKCSWIGFFDKESPITMYSVFLGSSEGLSDIVSPIQIPGHLDQYAFKATDMKSEAKHGDIYYATVTATNKVGLQSYSFSASIRVDTTPPVSGQVVELYDKYRVNTMNDTATTLMNLRACKTSDECFAIDATCQESFTSVSVAWQPFLDPESGIVQYEIAVGTSPGGAQIKSFFEAPLGVNNYIIHGLNLKGLKQVFVTLKGINGAGMSTVSTSNGIYLSYLSQGENPPQLIGVWDDNPHSYADIEYQTDRTTLYARWDVSGDPCPAVKYEWAIERIDGYRVQEFVNTYGTTHGVNDQLQMKNGERYYSLLRVTNALGYQYTIRSDGVTIHEHQLVPGQVYDGDLFGYDLNIMKTKSKATTNWEGFGVPRDAIKKVDILTGNAGVQMDDITPSKDQEVEYYEVALGTDRRFKKTRDNVVPFTKVDRNTSVTFWDLDLVPGFAMYYFTVRAYSASYSVSEVTSNGFYVAFDGGVTAGKIVMPDFVPTNEHLDVNWEGFTSKVDILLYYVALSNNSLANGTSCKHYIDGGRATEEEKNNLFTVFGVTNVGTNTLYRFSNILLKQGATYFAWVMGADKAGECNMTVHRVTIDVTPPTMGKIRSGPYYDMPVSYTMSNSSIHAYWQGFHDMESSIDHYEISLWQNSTCDRQTSTQSLIIPEIKLSSNYTDYALHSVPYVIKLTVVNKAGLSISVITTPILYDSSEPRPGIVVEGADLVKDVVWWGSDMEVNGTLLQLPNPNGPSCPSRHTSFKDKMTWKALNLYGFRDKSGIYWNIQYREANILINNLTDEMTIKLARDTKSEHMFSGGYFGSADMENGGNYELSIKAADGYGKAVTEILFLDGDMSLLDTFHFVEEPDWTADVCSCCFNTPVSDTCTCNCSSHLETTTAYYVNLTYHQTGENQTTSALTTDTRSTLPWIKVDDKVKQQLKYNYTNINISSHVTQTACGFQIYTGPEPYSVVWCQFYNDSSYPMSIKTMLPFDPTEEFHKYKISFSTVKEEVMVSWCLYVYADDQALTQLCGIPQFTPDTKLLLHVWNKDNFLPALDNLFQTWTVRASFRDLILPPKVGALCRYGEPFRGGTNGIVRYEAGIGTQNGLADFVDFREILSPCLPCSDTCSHYVCDPACDGNTDTLLHFTLKDLYLEPEINVDTENGTDIVPAVYYITVKAVLGSGAITTASSNGFYVDLTPPIFDPDVMLYIDVRQGEFTPTHFQSSNDTIKSVWQCRDNQSDIEEYHWAIGTTPGGSELQSFVSTGINPTGINSNLSGILEHNTTYYVSVKCRNQAGITTVWNDTKGVTVLLEPPDVENVNASIEGAKQFDHPVEPKDAMTTSDPTTIGGSWEVSPDPSINRYDYCVGSSKDVIDDIFPCTWVGLNVSGTVAIKGGNLTIGGISVRRLSELKPLGNDFNDTKYKTDAENVFCMEPGRTMFITMRLCNEAMLCTNKFLGSVVVQIPTMKVSTSTDGSPIDVKLDVNGARKYKRSVDVIDIQTPSGLNPGQSLITAVLENSDLTTQYRSDASMDFVPYIVNPNDTLDLVERKLARRLKEIYTAFTVVPVGHMSLPGPLLITFDYSNANISGDDSVITLLHWNPAAQQWYISSGSCKDTNETEIKDSTTGKTTVKVCDTRSHNTNITKARFQRDTSKTDHGMFSRETMFAAARVKAGIVNDAPVLNCTTHFVIKEDQGVMYDLDSNDPEGDEVIYKINTSQLPVPGEVVITPNGRFTYIPCKDCSGNVTFGIILEDHPSAVDIPSARSTDLLTVEVQEENDPPTVFLFDTDGQNMLHPDPTEPVIKFYEQLKVNESFTFTFVFGAFDVDYGDVLTFHKNKAAHGTFKNETLLANFTDKFKTCDTAVEPMCPDISSALDRSKMTWMAVKITYHLDSPYIGLDNLTFVVTDRSSTRSDIVTVQMALMAQPCLNNGGCKSKHPDRYECEDIRRTESFDLYYTCDCHGGWTGLRCEDDIDECVGNPCAEPMICLNLQNHFQCACPPNQTNCLPAPVEEFKWWMGALVAVGCLLLIGIVVICFLYKTGRLMAWKRSAYNAMARIKNRSKVSIMSDESDDSVSRSQDRIDENEDDKEENVEVEEENGRISVLEISGVDISADTPNLDFGFAPGVFRPPHHRIKTRTTHT</sequence>
<evidence type="ECO:0000259" key="5">
    <source>
        <dbReference type="PROSITE" id="PS50026"/>
    </source>
</evidence>
<evidence type="ECO:0000313" key="7">
    <source>
        <dbReference type="EMBL" id="KAK3612515.1"/>
    </source>
</evidence>
<comment type="caution">
    <text evidence="7">The sequence shown here is derived from an EMBL/GenBank/DDBJ whole genome shotgun (WGS) entry which is preliminary data.</text>
</comment>
<evidence type="ECO:0000259" key="6">
    <source>
        <dbReference type="PROSITE" id="PS50948"/>
    </source>
</evidence>
<dbReference type="Gene3D" id="2.60.40.10">
    <property type="entry name" value="Immunoglobulins"/>
    <property type="match status" value="1"/>
</dbReference>
<dbReference type="InterPro" id="IPR003609">
    <property type="entry name" value="Pan_app"/>
</dbReference>
<dbReference type="InterPro" id="IPR018097">
    <property type="entry name" value="EGF_Ca-bd_CS"/>
</dbReference>
<comment type="caution">
    <text evidence="2">Lacks conserved residue(s) required for the propagation of feature annotation.</text>
</comment>
<feature type="transmembrane region" description="Helical" evidence="4">
    <location>
        <begin position="3816"/>
        <end position="3839"/>
    </location>
</feature>
<dbReference type="SMART" id="SM00179">
    <property type="entry name" value="EGF_CA"/>
    <property type="match status" value="1"/>
</dbReference>
<feature type="domain" description="EGF-like" evidence="5">
    <location>
        <begin position="3773"/>
        <end position="3807"/>
    </location>
</feature>
<dbReference type="PROSITE" id="PS50026">
    <property type="entry name" value="EGF_3"/>
    <property type="match status" value="1"/>
</dbReference>
<evidence type="ECO:0000256" key="2">
    <source>
        <dbReference type="PROSITE-ProRule" id="PRU00076"/>
    </source>
</evidence>
<dbReference type="PROSITE" id="PS00010">
    <property type="entry name" value="ASX_HYDROXYL"/>
    <property type="match status" value="1"/>
</dbReference>
<dbReference type="PANTHER" id="PTHR16897:SF2">
    <property type="entry name" value="OS03G0226600 PROTEIN"/>
    <property type="match status" value="1"/>
</dbReference>
<dbReference type="InterPro" id="IPR036116">
    <property type="entry name" value="FN3_sf"/>
</dbReference>
<name>A0AAE0TLA7_9BIVA</name>
<keyword evidence="1" id="KW-1015">Disulfide bond</keyword>
<dbReference type="InterPro" id="IPR013783">
    <property type="entry name" value="Ig-like_fold"/>
</dbReference>
<reference evidence="7" key="1">
    <citation type="journal article" date="2021" name="Genome Biol. Evol.">
        <title>A High-Quality Reference Genome for a Parasitic Bivalve with Doubly Uniparental Inheritance (Bivalvia: Unionida).</title>
        <authorList>
            <person name="Smith C.H."/>
        </authorList>
    </citation>
    <scope>NUCLEOTIDE SEQUENCE</scope>
    <source>
        <strain evidence="7">CHS0354</strain>
    </source>
</reference>
<gene>
    <name evidence="7" type="ORF">CHS0354_024486</name>
</gene>
<proteinExistence type="predicted"/>
<dbReference type="Proteomes" id="UP001195483">
    <property type="component" value="Unassembled WGS sequence"/>
</dbReference>
<feature type="region of interest" description="Disordered" evidence="3">
    <location>
        <begin position="3867"/>
        <end position="3898"/>
    </location>
</feature>
<dbReference type="PROSITE" id="PS01187">
    <property type="entry name" value="EGF_CA"/>
    <property type="match status" value="1"/>
</dbReference>
<reference evidence="7" key="2">
    <citation type="journal article" date="2021" name="Genome Biol. Evol.">
        <title>Developing a high-quality reference genome for a parasitic bivalve with doubly uniparental inheritance (Bivalvia: Unionida).</title>
        <authorList>
            <person name="Smith C.H."/>
        </authorList>
    </citation>
    <scope>NUCLEOTIDE SEQUENCE</scope>
    <source>
        <strain evidence="7">CHS0354</strain>
        <tissue evidence="7">Mantle</tissue>
    </source>
</reference>
<dbReference type="CDD" id="cd00054">
    <property type="entry name" value="EGF_CA"/>
    <property type="match status" value="1"/>
</dbReference>
<feature type="region of interest" description="Disordered" evidence="3">
    <location>
        <begin position="495"/>
        <end position="517"/>
    </location>
</feature>
<dbReference type="PROSITE" id="PS50948">
    <property type="entry name" value="PAN"/>
    <property type="match status" value="1"/>
</dbReference>
<feature type="domain" description="Apple" evidence="6">
    <location>
        <begin position="689"/>
        <end position="770"/>
    </location>
</feature>
<dbReference type="Pfam" id="PF17963">
    <property type="entry name" value="Big_9"/>
    <property type="match status" value="1"/>
</dbReference>
<dbReference type="SMART" id="SM00473">
    <property type="entry name" value="PAN_AP"/>
    <property type="match status" value="1"/>
</dbReference>
<dbReference type="PANTHER" id="PTHR16897">
    <property type="entry name" value="OS10G0105400 PROTEIN"/>
    <property type="match status" value="1"/>
</dbReference>
<feature type="compositionally biased region" description="Acidic residues" evidence="3">
    <location>
        <begin position="3883"/>
        <end position="3897"/>
    </location>
</feature>
<evidence type="ECO:0000313" key="8">
    <source>
        <dbReference type="Proteomes" id="UP001195483"/>
    </source>
</evidence>
<accession>A0AAE0TLA7</accession>
<organism evidence="7 8">
    <name type="scientific">Potamilus streckersoni</name>
    <dbReference type="NCBI Taxonomy" id="2493646"/>
    <lineage>
        <taxon>Eukaryota</taxon>
        <taxon>Metazoa</taxon>
        <taxon>Spiralia</taxon>
        <taxon>Lophotrochozoa</taxon>
        <taxon>Mollusca</taxon>
        <taxon>Bivalvia</taxon>
        <taxon>Autobranchia</taxon>
        <taxon>Heteroconchia</taxon>
        <taxon>Palaeoheterodonta</taxon>
        <taxon>Unionida</taxon>
        <taxon>Unionoidea</taxon>
        <taxon>Unionidae</taxon>
        <taxon>Ambleminae</taxon>
        <taxon>Lampsilini</taxon>
        <taxon>Potamilus</taxon>
    </lineage>
</organism>
<dbReference type="SMART" id="SM00060">
    <property type="entry name" value="FN3"/>
    <property type="match status" value="6"/>
</dbReference>
<dbReference type="EMBL" id="JAEAOA010001453">
    <property type="protein sequence ID" value="KAK3612515.1"/>
    <property type="molecule type" value="Genomic_DNA"/>
</dbReference>
<keyword evidence="8" id="KW-1185">Reference proteome</keyword>
<protein>
    <submittedName>
        <fullName evidence="7">Uncharacterized protein</fullName>
    </submittedName>
</protein>
<dbReference type="Gene3D" id="2.10.25.10">
    <property type="entry name" value="Laminin"/>
    <property type="match status" value="1"/>
</dbReference>
<evidence type="ECO:0000256" key="4">
    <source>
        <dbReference type="SAM" id="Phobius"/>
    </source>
</evidence>
<dbReference type="InterPro" id="IPR003961">
    <property type="entry name" value="FN3_dom"/>
</dbReference>
<keyword evidence="4" id="KW-0472">Membrane</keyword>
<reference evidence="7" key="3">
    <citation type="submission" date="2023-05" db="EMBL/GenBank/DDBJ databases">
        <authorList>
            <person name="Smith C.H."/>
        </authorList>
    </citation>
    <scope>NUCLEOTIDE SEQUENCE</scope>
    <source>
        <strain evidence="7">CHS0354</strain>
        <tissue evidence="7">Mantle</tissue>
    </source>
</reference>
<keyword evidence="4" id="KW-1133">Transmembrane helix</keyword>
<evidence type="ECO:0000256" key="3">
    <source>
        <dbReference type="SAM" id="MobiDB-lite"/>
    </source>
</evidence>
<dbReference type="InterPro" id="IPR000152">
    <property type="entry name" value="EGF-type_Asp/Asn_hydroxyl_site"/>
</dbReference>
<evidence type="ECO:0000256" key="1">
    <source>
        <dbReference type="ARBA" id="ARBA00023157"/>
    </source>
</evidence>